<feature type="transmembrane region" description="Helical" evidence="1">
    <location>
        <begin position="12"/>
        <end position="36"/>
    </location>
</feature>
<reference evidence="2" key="1">
    <citation type="submission" date="2018-02" db="EMBL/GenBank/DDBJ databases">
        <title>Rhizophora mucronata_Transcriptome.</title>
        <authorList>
            <person name="Meera S.P."/>
            <person name="Sreeshan A."/>
            <person name="Augustine A."/>
        </authorList>
    </citation>
    <scope>NUCLEOTIDE SEQUENCE</scope>
    <source>
        <tissue evidence="2">Leaf</tissue>
    </source>
</reference>
<name>A0A2P2PG97_RHIMU</name>
<dbReference type="AlphaFoldDB" id="A0A2P2PG97"/>
<keyword evidence="1" id="KW-0812">Transmembrane</keyword>
<organism evidence="2">
    <name type="scientific">Rhizophora mucronata</name>
    <name type="common">Asiatic mangrove</name>
    <dbReference type="NCBI Taxonomy" id="61149"/>
    <lineage>
        <taxon>Eukaryota</taxon>
        <taxon>Viridiplantae</taxon>
        <taxon>Streptophyta</taxon>
        <taxon>Embryophyta</taxon>
        <taxon>Tracheophyta</taxon>
        <taxon>Spermatophyta</taxon>
        <taxon>Magnoliopsida</taxon>
        <taxon>eudicotyledons</taxon>
        <taxon>Gunneridae</taxon>
        <taxon>Pentapetalae</taxon>
        <taxon>rosids</taxon>
        <taxon>fabids</taxon>
        <taxon>Malpighiales</taxon>
        <taxon>Rhizophoraceae</taxon>
        <taxon>Rhizophora</taxon>
    </lineage>
</organism>
<protein>
    <submittedName>
        <fullName evidence="2">Uncharacterized protein</fullName>
    </submittedName>
</protein>
<keyword evidence="1" id="KW-1133">Transmembrane helix</keyword>
<evidence type="ECO:0000256" key="1">
    <source>
        <dbReference type="SAM" id="Phobius"/>
    </source>
</evidence>
<evidence type="ECO:0000313" key="2">
    <source>
        <dbReference type="EMBL" id="MBX53773.1"/>
    </source>
</evidence>
<proteinExistence type="predicted"/>
<accession>A0A2P2PG97</accession>
<dbReference type="EMBL" id="GGEC01073289">
    <property type="protein sequence ID" value="MBX53773.1"/>
    <property type="molecule type" value="Transcribed_RNA"/>
</dbReference>
<keyword evidence="1" id="KW-0472">Membrane</keyword>
<sequence>MHSFLYSSTTNAYNYVYVSISLLIVLLFYICSFPFLEYFVFDIVVVMTF</sequence>